<dbReference type="EMBL" id="AZFQ01000026">
    <property type="protein sequence ID" value="KRL99481.1"/>
    <property type="molecule type" value="Genomic_DNA"/>
</dbReference>
<comment type="catalytic activity">
    <reaction evidence="6 8">
        <text>dCMP + ATP = dCDP + ADP</text>
        <dbReference type="Rhea" id="RHEA:25094"/>
        <dbReference type="ChEBI" id="CHEBI:30616"/>
        <dbReference type="ChEBI" id="CHEBI:57566"/>
        <dbReference type="ChEBI" id="CHEBI:58593"/>
        <dbReference type="ChEBI" id="CHEBI:456216"/>
        <dbReference type="EC" id="2.7.4.25"/>
    </reaction>
</comment>
<evidence type="ECO:0000256" key="6">
    <source>
        <dbReference type="ARBA" id="ARBA00047615"/>
    </source>
</evidence>
<keyword evidence="2 8" id="KW-0808">Transferase</keyword>
<dbReference type="GO" id="GO:0036431">
    <property type="term" value="F:dCMP kinase activity"/>
    <property type="evidence" value="ECO:0007669"/>
    <property type="project" value="InterPro"/>
</dbReference>
<dbReference type="PANTHER" id="PTHR21299:SF2">
    <property type="entry name" value="CYTIDYLATE KINASE"/>
    <property type="match status" value="1"/>
</dbReference>
<dbReference type="Gene3D" id="3.40.50.300">
    <property type="entry name" value="P-loop containing nucleotide triphosphate hydrolases"/>
    <property type="match status" value="1"/>
</dbReference>
<organism evidence="10 11">
    <name type="scientific">Liquorilactobacillus satsumensis DSM 16230 = JCM 12392</name>
    <dbReference type="NCBI Taxonomy" id="1423801"/>
    <lineage>
        <taxon>Bacteria</taxon>
        <taxon>Bacillati</taxon>
        <taxon>Bacillota</taxon>
        <taxon>Bacilli</taxon>
        <taxon>Lactobacillales</taxon>
        <taxon>Lactobacillaceae</taxon>
        <taxon>Liquorilactobacillus</taxon>
    </lineage>
</organism>
<evidence type="ECO:0000256" key="8">
    <source>
        <dbReference type="HAMAP-Rule" id="MF_00238"/>
    </source>
</evidence>
<dbReference type="Proteomes" id="UP000051166">
    <property type="component" value="Unassembled WGS sequence"/>
</dbReference>
<comment type="caution">
    <text evidence="10">The sequence shown here is derived from an EMBL/GenBank/DDBJ whole genome shotgun (WGS) entry which is preliminary data.</text>
</comment>
<evidence type="ECO:0000259" key="9">
    <source>
        <dbReference type="Pfam" id="PF02224"/>
    </source>
</evidence>
<evidence type="ECO:0000256" key="4">
    <source>
        <dbReference type="ARBA" id="ARBA00022777"/>
    </source>
</evidence>
<dbReference type="GO" id="GO:0006220">
    <property type="term" value="P:pyrimidine nucleotide metabolic process"/>
    <property type="evidence" value="ECO:0007669"/>
    <property type="project" value="UniProtKB-UniRule"/>
</dbReference>
<feature type="domain" description="Cytidylate kinase" evidence="9">
    <location>
        <begin position="41"/>
        <end position="254"/>
    </location>
</feature>
<dbReference type="GO" id="GO:0015949">
    <property type="term" value="P:nucleobase-containing small molecule interconversion"/>
    <property type="evidence" value="ECO:0007669"/>
    <property type="project" value="TreeGrafter"/>
</dbReference>
<evidence type="ECO:0000256" key="5">
    <source>
        <dbReference type="ARBA" id="ARBA00022840"/>
    </source>
</evidence>
<dbReference type="AlphaFoldDB" id="A0A0R1V1F2"/>
<evidence type="ECO:0000313" key="10">
    <source>
        <dbReference type="EMBL" id="KRL99481.1"/>
    </source>
</evidence>
<evidence type="ECO:0000256" key="2">
    <source>
        <dbReference type="ARBA" id="ARBA00022679"/>
    </source>
</evidence>
<dbReference type="InterPro" id="IPR011994">
    <property type="entry name" value="Cytidylate_kinase_dom"/>
</dbReference>
<dbReference type="PANTHER" id="PTHR21299">
    <property type="entry name" value="CYTIDYLATE KINASE/PANTOATE-BETA-ALANINE LIGASE"/>
    <property type="match status" value="1"/>
</dbReference>
<accession>A0A0R1V1F2</accession>
<keyword evidence="11" id="KW-1185">Reference proteome</keyword>
<dbReference type="GO" id="GO:0036430">
    <property type="term" value="F:CMP kinase activity"/>
    <property type="evidence" value="ECO:0007669"/>
    <property type="project" value="RHEA"/>
</dbReference>
<keyword evidence="5 8" id="KW-0067">ATP-binding</keyword>
<evidence type="ECO:0000256" key="7">
    <source>
        <dbReference type="ARBA" id="ARBA00048478"/>
    </source>
</evidence>
<comment type="catalytic activity">
    <reaction evidence="7 8">
        <text>CMP + ATP = CDP + ADP</text>
        <dbReference type="Rhea" id="RHEA:11600"/>
        <dbReference type="ChEBI" id="CHEBI:30616"/>
        <dbReference type="ChEBI" id="CHEBI:58069"/>
        <dbReference type="ChEBI" id="CHEBI:60377"/>
        <dbReference type="ChEBI" id="CHEBI:456216"/>
        <dbReference type="EC" id="2.7.4.25"/>
    </reaction>
</comment>
<dbReference type="InterPro" id="IPR003136">
    <property type="entry name" value="Cytidylate_kin"/>
</dbReference>
<evidence type="ECO:0000256" key="1">
    <source>
        <dbReference type="ARBA" id="ARBA00009427"/>
    </source>
</evidence>
<dbReference type="HAMAP" id="MF_00238">
    <property type="entry name" value="Cytidyl_kinase_type1"/>
    <property type="match status" value="1"/>
</dbReference>
<keyword evidence="4 8" id="KW-0418">Kinase</keyword>
<protein>
    <recommendedName>
        <fullName evidence="8">Cytidylate kinase</fullName>
        <shortName evidence="8">CK</shortName>
        <ecNumber evidence="8">2.7.4.25</ecNumber>
    </recommendedName>
    <alternativeName>
        <fullName evidence="8">Cytidine monophosphate kinase</fullName>
        <shortName evidence="8">CMP kinase</shortName>
    </alternativeName>
</protein>
<dbReference type="GO" id="GO:0005829">
    <property type="term" value="C:cytosol"/>
    <property type="evidence" value="ECO:0007669"/>
    <property type="project" value="TreeGrafter"/>
</dbReference>
<keyword evidence="8" id="KW-0963">Cytoplasm</keyword>
<feature type="binding site" evidence="8">
    <location>
        <begin position="45"/>
        <end position="53"/>
    </location>
    <ligand>
        <name>ATP</name>
        <dbReference type="ChEBI" id="CHEBI:30616"/>
    </ligand>
</feature>
<evidence type="ECO:0000256" key="3">
    <source>
        <dbReference type="ARBA" id="ARBA00022741"/>
    </source>
</evidence>
<comment type="similarity">
    <text evidence="1 8">Belongs to the cytidylate kinase family. Type 1 subfamily.</text>
</comment>
<gene>
    <name evidence="8" type="primary">cmk</name>
    <name evidence="10" type="ORF">FD50_GL000179</name>
</gene>
<evidence type="ECO:0000313" key="11">
    <source>
        <dbReference type="Proteomes" id="UP000051166"/>
    </source>
</evidence>
<dbReference type="STRING" id="1423801.FD50_GL000179"/>
<dbReference type="GO" id="GO:0005524">
    <property type="term" value="F:ATP binding"/>
    <property type="evidence" value="ECO:0007669"/>
    <property type="project" value="UniProtKB-UniRule"/>
</dbReference>
<comment type="subcellular location">
    <subcellularLocation>
        <location evidence="8">Cytoplasm</location>
    </subcellularLocation>
</comment>
<keyword evidence="3 8" id="KW-0547">Nucleotide-binding</keyword>
<dbReference type="SUPFAM" id="SSF52540">
    <property type="entry name" value="P-loop containing nucleoside triphosphate hydrolases"/>
    <property type="match status" value="1"/>
</dbReference>
<sequence length="260" mass="28724">MLACKQVVQVPKLKDQVMGLQAELSAVTSERLCTMGKQLRIAIDGPASAGKSTVAKLAAHRLGYIYCDTGAMYRAVTWWALQKKVALDDDLALAKMLAQLEIKFVPAKEGQRVFVNNNEVTKEIRMPTVTNNVSTVAAQVSVRKVLTQRQQEIAAGGGIVMDGRDIGTTVLPDAEVKIFLVASVKERALRRFRENQAKNIPTSLTKLEFEIEERDRKDSTRTVSPLVKAEDAIKVDTTSLSIDEVVTKIMRIVENKLEKA</sequence>
<dbReference type="Pfam" id="PF02224">
    <property type="entry name" value="Cytidylate_kin"/>
    <property type="match status" value="1"/>
</dbReference>
<dbReference type="EC" id="2.7.4.25" evidence="8"/>
<dbReference type="NCBIfam" id="TIGR00017">
    <property type="entry name" value="cmk"/>
    <property type="match status" value="1"/>
</dbReference>
<dbReference type="InterPro" id="IPR027417">
    <property type="entry name" value="P-loop_NTPase"/>
</dbReference>
<dbReference type="PATRIC" id="fig|1423801.4.peg.181"/>
<dbReference type="CDD" id="cd02020">
    <property type="entry name" value="CMPK"/>
    <property type="match status" value="1"/>
</dbReference>
<name>A0A0R1V1F2_9LACO</name>
<proteinExistence type="inferred from homology"/>
<reference evidence="10 11" key="1">
    <citation type="journal article" date="2015" name="Genome Announc.">
        <title>Expanding the biotechnology potential of lactobacilli through comparative genomics of 213 strains and associated genera.</title>
        <authorList>
            <person name="Sun Z."/>
            <person name="Harris H.M."/>
            <person name="McCann A."/>
            <person name="Guo C."/>
            <person name="Argimon S."/>
            <person name="Zhang W."/>
            <person name="Yang X."/>
            <person name="Jeffery I.B."/>
            <person name="Cooney J.C."/>
            <person name="Kagawa T.F."/>
            <person name="Liu W."/>
            <person name="Song Y."/>
            <person name="Salvetti E."/>
            <person name="Wrobel A."/>
            <person name="Rasinkangas P."/>
            <person name="Parkhill J."/>
            <person name="Rea M.C."/>
            <person name="O'Sullivan O."/>
            <person name="Ritari J."/>
            <person name="Douillard F.P."/>
            <person name="Paul Ross R."/>
            <person name="Yang R."/>
            <person name="Briner A.E."/>
            <person name="Felis G.E."/>
            <person name="de Vos W.M."/>
            <person name="Barrangou R."/>
            <person name="Klaenhammer T.R."/>
            <person name="Caufield P.W."/>
            <person name="Cui Y."/>
            <person name="Zhang H."/>
            <person name="O'Toole P.W."/>
        </authorList>
    </citation>
    <scope>NUCLEOTIDE SEQUENCE [LARGE SCALE GENOMIC DNA]</scope>
    <source>
        <strain evidence="10 11">DSM 16230</strain>
    </source>
</reference>